<dbReference type="SUPFAM" id="SSF46955">
    <property type="entry name" value="Putative DNA-binding domain"/>
    <property type="match status" value="1"/>
</dbReference>
<dbReference type="NCBIfam" id="TIGR01764">
    <property type="entry name" value="excise"/>
    <property type="match status" value="1"/>
</dbReference>
<protein>
    <recommendedName>
        <fullName evidence="1">Helix-turn-helix domain-containing protein</fullName>
    </recommendedName>
</protein>
<reference evidence="2 3" key="1">
    <citation type="journal article" date="2015" name="Nature">
        <title>rRNA introns, odd ribosomes, and small enigmatic genomes across a large radiation of phyla.</title>
        <authorList>
            <person name="Brown C.T."/>
            <person name="Hug L.A."/>
            <person name="Thomas B.C."/>
            <person name="Sharon I."/>
            <person name="Castelle C.J."/>
            <person name="Singh A."/>
            <person name="Wilkins M.J."/>
            <person name="Williams K.H."/>
            <person name="Banfield J.F."/>
        </authorList>
    </citation>
    <scope>NUCLEOTIDE SEQUENCE [LARGE SCALE GENOMIC DNA]</scope>
</reference>
<feature type="domain" description="Helix-turn-helix" evidence="1">
    <location>
        <begin position="4"/>
        <end position="51"/>
    </location>
</feature>
<dbReference type="InterPro" id="IPR041657">
    <property type="entry name" value="HTH_17"/>
</dbReference>
<dbReference type="InterPro" id="IPR009061">
    <property type="entry name" value="DNA-bd_dom_put_sf"/>
</dbReference>
<comment type="caution">
    <text evidence="2">The sequence shown here is derived from an EMBL/GenBank/DDBJ whole genome shotgun (WGS) entry which is preliminary data.</text>
</comment>
<organism evidence="2 3">
    <name type="scientific">Candidatus Daviesbacteria bacterium GW2011_GWA2_40_9</name>
    <dbReference type="NCBI Taxonomy" id="1618424"/>
    <lineage>
        <taxon>Bacteria</taxon>
        <taxon>Candidatus Daviesiibacteriota</taxon>
    </lineage>
</organism>
<dbReference type="Pfam" id="PF12728">
    <property type="entry name" value="HTH_17"/>
    <property type="match status" value="1"/>
</dbReference>
<dbReference type="InterPro" id="IPR010093">
    <property type="entry name" value="SinI_DNA-bd"/>
</dbReference>
<dbReference type="EMBL" id="LCAB01000020">
    <property type="protein sequence ID" value="KKR81959.1"/>
    <property type="molecule type" value="Genomic_DNA"/>
</dbReference>
<dbReference type="Proteomes" id="UP000034601">
    <property type="component" value="Unassembled WGS sequence"/>
</dbReference>
<dbReference type="AlphaFoldDB" id="A0A0G0TYK1"/>
<proteinExistence type="predicted"/>
<evidence type="ECO:0000313" key="3">
    <source>
        <dbReference type="Proteomes" id="UP000034601"/>
    </source>
</evidence>
<gene>
    <name evidence="2" type="ORF">UU29_C0020G0001</name>
</gene>
<sequence length="89" mass="10132">MEEFYTVNQAAITLKVHPLTVRRHIKEGKLKAFRAGGSIRIALPDLREFTQSFVPRPRSQKEHPLSAEANFSFSDPLFRLKAIGLGIQR</sequence>
<evidence type="ECO:0000313" key="2">
    <source>
        <dbReference type="EMBL" id="KKR81959.1"/>
    </source>
</evidence>
<evidence type="ECO:0000259" key="1">
    <source>
        <dbReference type="Pfam" id="PF12728"/>
    </source>
</evidence>
<accession>A0A0G0TYK1</accession>
<name>A0A0G0TYK1_9BACT</name>
<dbReference type="GO" id="GO:0003677">
    <property type="term" value="F:DNA binding"/>
    <property type="evidence" value="ECO:0007669"/>
    <property type="project" value="InterPro"/>
</dbReference>